<organism evidence="3 4">
    <name type="scientific">Biomphalaria glabrata</name>
    <name type="common">Bloodfluke planorb</name>
    <name type="synonym">Freshwater snail</name>
    <dbReference type="NCBI Taxonomy" id="6526"/>
    <lineage>
        <taxon>Eukaryota</taxon>
        <taxon>Metazoa</taxon>
        <taxon>Spiralia</taxon>
        <taxon>Lophotrochozoa</taxon>
        <taxon>Mollusca</taxon>
        <taxon>Gastropoda</taxon>
        <taxon>Heterobranchia</taxon>
        <taxon>Euthyneura</taxon>
        <taxon>Panpulmonata</taxon>
        <taxon>Hygrophila</taxon>
        <taxon>Lymnaeoidea</taxon>
        <taxon>Planorbidae</taxon>
        <taxon>Biomphalaria</taxon>
    </lineage>
</organism>
<feature type="compositionally biased region" description="Acidic residues" evidence="1">
    <location>
        <begin position="468"/>
        <end position="482"/>
    </location>
</feature>
<feature type="compositionally biased region" description="Polar residues" evidence="1">
    <location>
        <begin position="700"/>
        <end position="710"/>
    </location>
</feature>
<dbReference type="InterPro" id="IPR011029">
    <property type="entry name" value="DEATH-like_dom_sf"/>
</dbReference>
<feature type="region of interest" description="Disordered" evidence="1">
    <location>
        <begin position="786"/>
        <end position="885"/>
    </location>
</feature>
<feature type="region of interest" description="Disordered" evidence="1">
    <location>
        <begin position="142"/>
        <end position="169"/>
    </location>
</feature>
<feature type="region of interest" description="Disordered" evidence="1">
    <location>
        <begin position="314"/>
        <end position="363"/>
    </location>
</feature>
<feature type="region of interest" description="Disordered" evidence="1">
    <location>
        <begin position="1443"/>
        <end position="1464"/>
    </location>
</feature>
<proteinExistence type="predicted"/>
<feature type="compositionally biased region" description="Polar residues" evidence="1">
    <location>
        <begin position="314"/>
        <end position="343"/>
    </location>
</feature>
<evidence type="ECO:0000259" key="2">
    <source>
        <dbReference type="PROSITE" id="PS50017"/>
    </source>
</evidence>
<feature type="domain" description="Death" evidence="2">
    <location>
        <begin position="1858"/>
        <end position="1927"/>
    </location>
</feature>
<feature type="region of interest" description="Disordered" evidence="1">
    <location>
        <begin position="897"/>
        <end position="974"/>
    </location>
</feature>
<accession>A0A2C9LU08</accession>
<gene>
    <name evidence="3" type="primary">106077033</name>
</gene>
<feature type="domain" description="Death" evidence="2">
    <location>
        <begin position="1754"/>
        <end position="1826"/>
    </location>
</feature>
<feature type="region of interest" description="Disordered" evidence="1">
    <location>
        <begin position="449"/>
        <end position="490"/>
    </location>
</feature>
<feature type="region of interest" description="Disordered" evidence="1">
    <location>
        <begin position="640"/>
        <end position="731"/>
    </location>
</feature>
<dbReference type="PANTHER" id="PTHR28336:SF4">
    <property type="entry name" value="DEATH DOMAIN-CONTAINING PROTEIN 1"/>
    <property type="match status" value="1"/>
</dbReference>
<feature type="compositionally biased region" description="Basic and acidic residues" evidence="1">
    <location>
        <begin position="449"/>
        <end position="467"/>
    </location>
</feature>
<sequence length="1936" mass="218019">MELEADVDCSVASRNGNSSSDDEEQCVVQKRFNDSQVTELTDRATLDYGDPFPVSTTHGSLNLNQEESVTIHIAETEATGELNENIIQVSVSGEFSEDSQNIVPEVNSNVIQKNEVIEDYKETVVGDDASVTVIQYSNSSQEQTNFVESDLPDFPERNQENPETGSICSESAFLSGDKAKDQCSKSSGLDVRATVSEDKRFSKEGDYTDTKVLLDEELVKVNVSFTDRLESEDTSERIPRGSDNFVDVKESVVDDIQENQDDDSSNILNKNEQNAQQFVGWGRNSTEGNELEDQAVANHIVVDDTILDTANVSNQQTDTESQHSSVSADNTTSDKVADSNSIDSDTENPDERQFNTGSPKKENSVLYFNETNSNHIEDLSCTQDTNRNNLDHIVLKPELEDCSINNSLQKPLTASTDSTANVETHLFNGYHIQTEINLRLNTDIEDSETVKPFDKETGDSDSSKSSEEPSDGVEVSDSEEDQSSQQLNPLASSNVNAEHLNENEDADDYYADPGTPPAQVSNFVNVLTEQTLTEIFQDSKIRGVEKQRRSTDSEKELNCSETFNIPENKDTHTENVLHLDLSGGQFNKGHDHNELCRAEEKEAVFIESFNDKDSVSVKEQTLLPEESNCGIRIVEELQNSDENSEKLSIKSLDNKPPFSDTVPSTTEPSEHEHNERSLKKERKKYYNNPTIIKSIRHSAETSPQRSNYSYSEDFIPEDSPTPRSRKSSAQGLDAYAHSVTPLSYVSLDDRAISIRPRVPEYDSEQDTSHDEGEDLDFAQMNTAPPTTALNEADEKGRFSRPKSSHPKRRQRRIKESAVNRKTSMNSEQEANSSDEEEHNETENFSFKTDDSADEEPAYSDDDSSTKSYSDDLESMSLRSASGVSRNEAISTVNDANNVYSHPYSQRSSACSNEDISETPARQSPSNAEGSWHESGRNALISPKEPDHDRPVKDLKDNLRVNAKTSSMSSEDTRVGRITSATENLTHMQENLQDMFRQAKNVLTEFQSQLRTRPIRDLTEEVPEFTRTLTSLSDAYRACEAVTGGINEQLQDIRVITNEICDLLANNVKSEDLEAWTMSSQHEEDLQEEVEARAKLKAAKILEMKAVSSRATANALAAHELAVQAQTEASQAEAAAANARDEAIVALQKAESARKAALEKKRIEEEERKKKEERQRQVEEERRQKQEEEKKLAELAAAKAKNDVQQKTVEDRSDPTHWPRFIYSIDHCDFDTGVGVVIRAPEGQLQHEDVEVTVVDPLTGCLPLGDSEELISNIVRLTPADHKDNKHVFHATEPMVVALPHCAPRIHPGREPVIRMVTPDGKTVTMPTNEVQLEDIKDLRFVECRTKSLGTFAVFLRLKKEALTFNRKGGKVMSSADSRVTLACQSGTFTNNVNFTLEVQQIDPNVITSLKLKSPDECDKLLTTSPIITMSLPVKFSTPLTLTLPVPPNPSNRPRRPQTAGNSLTREKVDTVDVRLASARSMYTSKEEESVPDELHLLLKESDGLWTKVDDVHLIQLKKKDVVAFDMNRNFSKLAIIRTKPDVTPFQAEKIFAHLITALTYKQMTILVRQKSLHPMSVMVTCTQTIHLERAIRALADEGYDQGPRPSPDIMVTEGQKLNLRFRGNLTLVDDDVRTMFAFNTYIPFKLRFQVREQDRFAQRGFDSYRGFCQIYTTGKVKRFLDATDDKEMWSVNGQRGKDGYVDGDVLLCEQLIVLPKPEPETPKPLRVAPVALTSEGVVNQDLFKFLSVHLEYSDWKKLAHLLNVKHNRIQAILRQNVSKDTTQSIYDMLVTWSKRLPRSMDRTDILCKALACIRRQDLAEELLTREEEFRLTRAQQNRDSYLHKAFVTIVRNSQTVTQWRDLARSMDIGNFDVVSIESIHDTDQDRCMAVLNRWKERTGEDATIAVLANKLRQCKFRQLAKEVEKIFLQRLKQDFL</sequence>
<feature type="region of interest" description="Disordered" evidence="1">
    <location>
        <begin position="1"/>
        <end position="26"/>
    </location>
</feature>
<dbReference type="SUPFAM" id="SSF47986">
    <property type="entry name" value="DEATH domain"/>
    <property type="match status" value="2"/>
</dbReference>
<feature type="compositionally biased region" description="Polar residues" evidence="1">
    <location>
        <begin position="876"/>
        <end position="885"/>
    </location>
</feature>
<dbReference type="OrthoDB" id="6118651at2759"/>
<dbReference type="Gene3D" id="1.10.533.10">
    <property type="entry name" value="Death Domain, Fas"/>
    <property type="match status" value="2"/>
</dbReference>
<dbReference type="InterPro" id="IPR000488">
    <property type="entry name" value="Death_dom"/>
</dbReference>
<dbReference type="PROSITE" id="PS50017">
    <property type="entry name" value="DEATH_DOMAIN"/>
    <property type="match status" value="2"/>
</dbReference>
<protein>
    <recommendedName>
        <fullName evidence="2">Death domain-containing protein</fullName>
    </recommendedName>
</protein>
<feature type="compositionally biased region" description="Polar residues" evidence="1">
    <location>
        <begin position="819"/>
        <end position="831"/>
    </location>
</feature>
<dbReference type="VEuPathDB" id="VectorBase:BGLAX_045264"/>
<dbReference type="Gene3D" id="2.60.220.30">
    <property type="match status" value="1"/>
</dbReference>
<feature type="region of interest" description="Disordered" evidence="1">
    <location>
        <begin position="1158"/>
        <end position="1184"/>
    </location>
</feature>
<feature type="compositionally biased region" description="Acidic residues" evidence="1">
    <location>
        <begin position="851"/>
        <end position="862"/>
    </location>
</feature>
<feature type="compositionally biased region" description="Basic and acidic residues" evidence="1">
    <location>
        <begin position="668"/>
        <end position="678"/>
    </location>
</feature>
<dbReference type="CDD" id="cd01670">
    <property type="entry name" value="Death"/>
    <property type="match status" value="1"/>
</dbReference>
<evidence type="ECO:0000256" key="1">
    <source>
        <dbReference type="SAM" id="MobiDB-lite"/>
    </source>
</evidence>
<evidence type="ECO:0000313" key="3">
    <source>
        <dbReference type="EnsemblMetazoa" id="BGLB034944-PA"/>
    </source>
</evidence>
<name>A0A2C9LU08_BIOGL</name>
<dbReference type="EnsemblMetazoa" id="BGLB034944-RA">
    <property type="protein sequence ID" value="BGLB034944-PA"/>
    <property type="gene ID" value="BGLB034944"/>
</dbReference>
<dbReference type="PANTHER" id="PTHR28336">
    <property type="entry name" value="BA1-643"/>
    <property type="match status" value="1"/>
</dbReference>
<dbReference type="Pfam" id="PF00531">
    <property type="entry name" value="Death"/>
    <property type="match status" value="2"/>
</dbReference>
<feature type="compositionally biased region" description="Basic residues" evidence="1">
    <location>
        <begin position="798"/>
        <end position="812"/>
    </location>
</feature>
<feature type="compositionally biased region" description="Basic and acidic residues" evidence="1">
    <location>
        <begin position="943"/>
        <end position="958"/>
    </location>
</feature>
<dbReference type="KEGG" id="bgt:106077033"/>
<evidence type="ECO:0000313" key="4">
    <source>
        <dbReference type="Proteomes" id="UP000076420"/>
    </source>
</evidence>
<dbReference type="VEuPathDB" id="VectorBase:BGLB034944"/>
<dbReference type="Proteomes" id="UP000076420">
    <property type="component" value="Unassembled WGS sequence"/>
</dbReference>
<feature type="compositionally biased region" description="Basic and acidic residues" evidence="1">
    <location>
        <begin position="349"/>
        <end position="363"/>
    </location>
</feature>
<feature type="compositionally biased region" description="Polar residues" evidence="1">
    <location>
        <begin position="897"/>
        <end position="928"/>
    </location>
</feature>
<reference evidence="3" key="1">
    <citation type="submission" date="2020-05" db="UniProtKB">
        <authorList>
            <consortium name="EnsemblMetazoa"/>
        </authorList>
    </citation>
    <scope>IDENTIFICATION</scope>
    <source>
        <strain evidence="3">BB02</strain>
    </source>
</reference>
<dbReference type="SMART" id="SM00005">
    <property type="entry name" value="DEATH"/>
    <property type="match status" value="2"/>
</dbReference>
<dbReference type="GO" id="GO:0007165">
    <property type="term" value="P:signal transduction"/>
    <property type="evidence" value="ECO:0007669"/>
    <property type="project" value="InterPro"/>
</dbReference>